<dbReference type="GO" id="GO:0003964">
    <property type="term" value="F:RNA-directed DNA polymerase activity"/>
    <property type="evidence" value="ECO:0007669"/>
    <property type="project" value="UniProtKB-KW"/>
</dbReference>
<feature type="non-terminal residue" evidence="1">
    <location>
        <position position="246"/>
    </location>
</feature>
<evidence type="ECO:0000313" key="1">
    <source>
        <dbReference type="EMBL" id="JAG00363.1"/>
    </source>
</evidence>
<accession>A0A0A9W1N0</accession>
<reference evidence="1" key="2">
    <citation type="submission" date="2014-07" db="EMBL/GenBank/DDBJ databases">
        <authorList>
            <person name="Hull J."/>
        </authorList>
    </citation>
    <scope>NUCLEOTIDE SEQUENCE</scope>
</reference>
<protein>
    <submittedName>
        <fullName evidence="1">Putative RNA-directed DNA polymerase from transposon BS</fullName>
    </submittedName>
</protein>
<proteinExistence type="predicted"/>
<reference evidence="1" key="1">
    <citation type="journal article" date="2014" name="PLoS ONE">
        <title>Transcriptome-Based Identification of ABC Transporters in the Western Tarnished Plant Bug Lygus hesperus.</title>
        <authorList>
            <person name="Hull J.J."/>
            <person name="Chaney K."/>
            <person name="Geib S.M."/>
            <person name="Fabrick J.A."/>
            <person name="Brent C.S."/>
            <person name="Walsh D."/>
            <person name="Lavine L.C."/>
        </authorList>
    </citation>
    <scope>NUCLEOTIDE SEQUENCE</scope>
</reference>
<keyword evidence="1" id="KW-0808">Transferase</keyword>
<gene>
    <name evidence="1" type="primary">RTase_47</name>
    <name evidence="1" type="ORF">CM83_104219</name>
</gene>
<dbReference type="EMBL" id="GBHO01043241">
    <property type="protein sequence ID" value="JAG00363.1"/>
    <property type="molecule type" value="Transcribed_RNA"/>
</dbReference>
<organism evidence="1">
    <name type="scientific">Lygus hesperus</name>
    <name type="common">Western plant bug</name>
    <dbReference type="NCBI Taxonomy" id="30085"/>
    <lineage>
        <taxon>Eukaryota</taxon>
        <taxon>Metazoa</taxon>
        <taxon>Ecdysozoa</taxon>
        <taxon>Arthropoda</taxon>
        <taxon>Hexapoda</taxon>
        <taxon>Insecta</taxon>
        <taxon>Pterygota</taxon>
        <taxon>Neoptera</taxon>
        <taxon>Paraneoptera</taxon>
        <taxon>Hemiptera</taxon>
        <taxon>Heteroptera</taxon>
        <taxon>Panheteroptera</taxon>
        <taxon>Cimicomorpha</taxon>
        <taxon>Miridae</taxon>
        <taxon>Mirini</taxon>
        <taxon>Lygus</taxon>
    </lineage>
</organism>
<keyword evidence="1" id="KW-0548">Nucleotidyltransferase</keyword>
<keyword evidence="1" id="KW-0695">RNA-directed DNA polymerase</keyword>
<feature type="non-terminal residue" evidence="1">
    <location>
        <position position="1"/>
    </location>
</feature>
<dbReference type="AlphaFoldDB" id="A0A0A9W1N0"/>
<name>A0A0A9W1N0_LYGHE</name>
<sequence>SERDIVRCRQALAEDFITIERQFLELDLQINYSKTKLMIFPADPLENLANTNHLNIITSNGIIEAVNEYKYLGIYLDTKLDGKTHTTKIGEKCEKDINALRYMKGSNWGNHPVTQQDLLNAAIRPKFEYGLPIFSWLNNTLISKLQVKQNKAIRSLTGGVKTSPISALHAITGIDYVQTRATKLSLRLFSKLYCTSSVIRNLINEILSLCELHCPYRLKNTVQLLKRVKEQIDLNHVHIFSNDELR</sequence>